<evidence type="ECO:0000313" key="4">
    <source>
        <dbReference type="Proteomes" id="UP001312865"/>
    </source>
</evidence>
<evidence type="ECO:0000259" key="2">
    <source>
        <dbReference type="Pfam" id="PF12395"/>
    </source>
</evidence>
<dbReference type="Proteomes" id="UP001312865">
    <property type="component" value="Unassembled WGS sequence"/>
</dbReference>
<reference evidence="3 4" key="1">
    <citation type="journal article" date="2018" name="J. Microbiol.">
        <title>Bacillus spongiae sp. nov., isolated from sponge of Jeju Island.</title>
        <authorList>
            <person name="Lee G.E."/>
            <person name="Im W.T."/>
            <person name="Park J.S."/>
        </authorList>
    </citation>
    <scope>NUCLEOTIDE SEQUENCE [LARGE SCALE GENOMIC DNA]</scope>
    <source>
        <strain evidence="3 4">135PIL107-10</strain>
    </source>
</reference>
<name>A0ABU8HKK2_9BACI</name>
<dbReference type="InterPro" id="IPR022123">
    <property type="entry name" value="DUF3658"/>
</dbReference>
<feature type="domain" description="DUF1835" evidence="1">
    <location>
        <begin position="18"/>
        <end position="49"/>
    </location>
</feature>
<feature type="domain" description="DUF3658" evidence="2">
    <location>
        <begin position="88"/>
        <end position="196"/>
    </location>
</feature>
<dbReference type="Pfam" id="PF12395">
    <property type="entry name" value="DUF3658"/>
    <property type="match status" value="1"/>
</dbReference>
<protein>
    <submittedName>
        <fullName evidence="3">DUF3658 domain-containing protein</fullName>
    </submittedName>
</protein>
<dbReference type="InterPro" id="IPR014973">
    <property type="entry name" value="DUF1835"/>
</dbReference>
<dbReference type="EMBL" id="JBBAXC010000034">
    <property type="protein sequence ID" value="MEI5909644.1"/>
    <property type="molecule type" value="Genomic_DNA"/>
</dbReference>
<sequence length="219" mass="25571">MKNFLWSLRKLMPFLTIFWCGDNAHEQTGLRLVLYLLKEKSNPTRVINVSNEYHSVSSEVRKEQAPLTVGEAIPEKLAAIYQETVVQEVPLMQRKELEKEWLVLSESDDTLRLWQNDYIQSVTEDYFDEIIIQSLQKLQDERGSIDFIKSARLIGEVLGQTLQIIGDGFIEYRVRELIVNGVLDIKGVPKAMRFYEVKFRSPRLIVSKVDRLHLVRQNF</sequence>
<proteinExistence type="predicted"/>
<evidence type="ECO:0000313" key="3">
    <source>
        <dbReference type="EMBL" id="MEI5909644.1"/>
    </source>
</evidence>
<organism evidence="3 4">
    <name type="scientific">Bacillus spongiae</name>
    <dbReference type="NCBI Taxonomy" id="2683610"/>
    <lineage>
        <taxon>Bacteria</taxon>
        <taxon>Bacillati</taxon>
        <taxon>Bacillota</taxon>
        <taxon>Bacilli</taxon>
        <taxon>Bacillales</taxon>
        <taxon>Bacillaceae</taxon>
        <taxon>Bacillus</taxon>
    </lineage>
</organism>
<gene>
    <name evidence="3" type="ORF">WAK64_21850</name>
</gene>
<dbReference type="Pfam" id="PF08874">
    <property type="entry name" value="DUF1835"/>
    <property type="match status" value="1"/>
</dbReference>
<keyword evidence="4" id="KW-1185">Reference proteome</keyword>
<comment type="caution">
    <text evidence="3">The sequence shown here is derived from an EMBL/GenBank/DDBJ whole genome shotgun (WGS) entry which is preliminary data.</text>
</comment>
<evidence type="ECO:0000259" key="1">
    <source>
        <dbReference type="Pfam" id="PF08874"/>
    </source>
</evidence>
<accession>A0ABU8HKK2</accession>